<evidence type="ECO:0000313" key="3">
    <source>
        <dbReference type="Proteomes" id="UP001221757"/>
    </source>
</evidence>
<organism evidence="2 3">
    <name type="scientific">Mycena rosella</name>
    <name type="common">Pink bonnet</name>
    <name type="synonym">Agaricus rosellus</name>
    <dbReference type="NCBI Taxonomy" id="1033263"/>
    <lineage>
        <taxon>Eukaryota</taxon>
        <taxon>Fungi</taxon>
        <taxon>Dikarya</taxon>
        <taxon>Basidiomycota</taxon>
        <taxon>Agaricomycotina</taxon>
        <taxon>Agaricomycetes</taxon>
        <taxon>Agaricomycetidae</taxon>
        <taxon>Agaricales</taxon>
        <taxon>Marasmiineae</taxon>
        <taxon>Mycenaceae</taxon>
        <taxon>Mycena</taxon>
    </lineage>
</organism>
<feature type="compositionally biased region" description="Basic and acidic residues" evidence="1">
    <location>
        <begin position="285"/>
        <end position="296"/>
    </location>
</feature>
<evidence type="ECO:0000256" key="1">
    <source>
        <dbReference type="SAM" id="MobiDB-lite"/>
    </source>
</evidence>
<dbReference type="AlphaFoldDB" id="A0AAD7GJV9"/>
<name>A0AAD7GJV9_MYCRO</name>
<dbReference type="EMBL" id="JARKIE010000027">
    <property type="protein sequence ID" value="KAJ7698150.1"/>
    <property type="molecule type" value="Genomic_DNA"/>
</dbReference>
<feature type="region of interest" description="Disordered" evidence="1">
    <location>
        <begin position="258"/>
        <end position="296"/>
    </location>
</feature>
<comment type="caution">
    <text evidence="2">The sequence shown here is derived from an EMBL/GenBank/DDBJ whole genome shotgun (WGS) entry which is preliminary data.</text>
</comment>
<accession>A0AAD7GJV9</accession>
<protein>
    <submittedName>
        <fullName evidence="2">Uncharacterized protein</fullName>
    </submittedName>
</protein>
<keyword evidence="3" id="KW-1185">Reference proteome</keyword>
<proteinExistence type="predicted"/>
<sequence length="561" mass="62867">MDQLQDFLKHRNWGDVGWRQPDPVPANAGGEMGGTPFGRGIGAMIKSAKSNTCPTNPIIFQRCPPTHTTTSSYDATAVRRNDFTQWPQQFSERYCHLGAILPDFVKQGSPHATEALGKLHTVRWSALAAVVDELQTDYKRYTQLLSEQQVPAAIRALVVSMDLAIQRLQTRTLLELDAALTYMTVYKNGWNPGAHEFDAAAEKLVGTYTGDARIAQRLGMAGLPYCGTKILGRQRGQKGRVAPERPIQTWTLDSADNSSLRYQPYPAQSPSKVKGKSLRKAPAAESRKQPQERNKFTALDRPEMLVHSSLGAWPEVCGSRVGDTIPRSAGQTLRSSRARLLASPENAVTRQLRVHHFVLLKDALLYRLAHPTQRYEPLCSQEWRYVLSGQVEAQGRQNSKHEKWTAAIGNLLGPALKACGLSQFHGLPVRPEDLPPITLHRMREVIWEIAETNFRFELLALDRRANAARGWPAGFRRARYQGSPWVPAASWPIMWGWKGLELPSTIANTVEMQAREDPAGWADETLLEFEKSIASHYANTFWFYFGRAAVIPMRLMHELGT</sequence>
<gene>
    <name evidence="2" type="ORF">B0H17DRAFT_1197122</name>
</gene>
<dbReference type="Proteomes" id="UP001221757">
    <property type="component" value="Unassembled WGS sequence"/>
</dbReference>
<evidence type="ECO:0000313" key="2">
    <source>
        <dbReference type="EMBL" id="KAJ7698150.1"/>
    </source>
</evidence>
<feature type="compositionally biased region" description="Polar residues" evidence="1">
    <location>
        <begin position="258"/>
        <end position="271"/>
    </location>
</feature>
<reference evidence="2" key="1">
    <citation type="submission" date="2023-03" db="EMBL/GenBank/DDBJ databases">
        <title>Massive genome expansion in bonnet fungi (Mycena s.s.) driven by repeated elements and novel gene families across ecological guilds.</title>
        <authorList>
            <consortium name="Lawrence Berkeley National Laboratory"/>
            <person name="Harder C.B."/>
            <person name="Miyauchi S."/>
            <person name="Viragh M."/>
            <person name="Kuo A."/>
            <person name="Thoen E."/>
            <person name="Andreopoulos B."/>
            <person name="Lu D."/>
            <person name="Skrede I."/>
            <person name="Drula E."/>
            <person name="Henrissat B."/>
            <person name="Morin E."/>
            <person name="Kohler A."/>
            <person name="Barry K."/>
            <person name="LaButti K."/>
            <person name="Morin E."/>
            <person name="Salamov A."/>
            <person name="Lipzen A."/>
            <person name="Mereny Z."/>
            <person name="Hegedus B."/>
            <person name="Baldrian P."/>
            <person name="Stursova M."/>
            <person name="Weitz H."/>
            <person name="Taylor A."/>
            <person name="Grigoriev I.V."/>
            <person name="Nagy L.G."/>
            <person name="Martin F."/>
            <person name="Kauserud H."/>
        </authorList>
    </citation>
    <scope>NUCLEOTIDE SEQUENCE</scope>
    <source>
        <strain evidence="2">CBHHK067</strain>
    </source>
</reference>